<proteinExistence type="predicted"/>
<keyword evidence="4" id="KW-1185">Reference proteome</keyword>
<dbReference type="STRING" id="1294263.JCM21531_1338"/>
<dbReference type="EMBL" id="BAVR01000011">
    <property type="protein sequence ID" value="GAE87930.1"/>
    <property type="molecule type" value="Genomic_DNA"/>
</dbReference>
<feature type="domain" description="Ricin B lectin" evidence="2">
    <location>
        <begin position="272"/>
        <end position="356"/>
    </location>
</feature>
<dbReference type="Proteomes" id="UP000019109">
    <property type="component" value="Unassembled WGS sequence"/>
</dbReference>
<dbReference type="SUPFAM" id="SSF50370">
    <property type="entry name" value="Ricin B-like lectins"/>
    <property type="match status" value="1"/>
</dbReference>
<feature type="region of interest" description="Disordered" evidence="1">
    <location>
        <begin position="1"/>
        <end position="74"/>
    </location>
</feature>
<gene>
    <name evidence="3" type="ORF">JCM21531_1338</name>
</gene>
<evidence type="ECO:0000313" key="4">
    <source>
        <dbReference type="Proteomes" id="UP000019109"/>
    </source>
</evidence>
<keyword evidence="3" id="KW-0449">Lipoprotein</keyword>
<organism evidence="3 4">
    <name type="scientific">Acetivibrio straminisolvens JCM 21531</name>
    <dbReference type="NCBI Taxonomy" id="1294263"/>
    <lineage>
        <taxon>Bacteria</taxon>
        <taxon>Bacillati</taxon>
        <taxon>Bacillota</taxon>
        <taxon>Clostridia</taxon>
        <taxon>Eubacteriales</taxon>
        <taxon>Oscillospiraceae</taxon>
        <taxon>Acetivibrio</taxon>
    </lineage>
</organism>
<dbReference type="CDD" id="cd00161">
    <property type="entry name" value="beta-trefoil_Ricin-like"/>
    <property type="match status" value="1"/>
</dbReference>
<evidence type="ECO:0000256" key="1">
    <source>
        <dbReference type="SAM" id="MobiDB-lite"/>
    </source>
</evidence>
<sequence length="373" mass="40796">MSDIPQWWKEYKEGKTEPTYDVELTTTYESSQRKKQSGGQGASEGTSSGPKPSGGTLEKSDPVTPPISVPVTANPSQTRFVMNGQPVSVTEAYIINDTNYLQIRAIASMLNGTAAQFDIGWDGQYAVIEPGKPFSGTVTEAKLQSTTNVQKSGTKFKMDGEVFTFFDARLIDGATNYIQLREFAQKLSGTVSQFNVYWDNDARQAVIQPGVTYTGYPPVIETSDDTDTSSEEVRAEIYCIKASKNENFVIEVADASTEDGVKLKLGTKTGDDNQKFKFIKVEKDVYVIQCVHSGKLWTSGGKKGAVLTQSLSASDANSYAFRVIKQADGTYRIMDNTGLYAGVSDAKVENRTNIILGTEASDESQVFILERIP</sequence>
<dbReference type="Pfam" id="PF14200">
    <property type="entry name" value="RicinB_lectin_2"/>
    <property type="match status" value="1"/>
</dbReference>
<dbReference type="InterPro" id="IPR000772">
    <property type="entry name" value="Ricin_B_lectin"/>
</dbReference>
<dbReference type="AlphaFoldDB" id="W4V3C4"/>
<name>W4V3C4_9FIRM</name>
<protein>
    <submittedName>
        <fullName evidence="3">Lipoprotein</fullName>
    </submittedName>
</protein>
<evidence type="ECO:0000259" key="2">
    <source>
        <dbReference type="Pfam" id="PF14200"/>
    </source>
</evidence>
<dbReference type="Gene3D" id="2.80.10.50">
    <property type="match status" value="1"/>
</dbReference>
<dbReference type="RefSeq" id="WP_038287808.1">
    <property type="nucleotide sequence ID" value="NZ_BAVR01000011.1"/>
</dbReference>
<feature type="compositionally biased region" description="Basic and acidic residues" evidence="1">
    <location>
        <begin position="9"/>
        <end position="18"/>
    </location>
</feature>
<comment type="caution">
    <text evidence="3">The sequence shown here is derived from an EMBL/GenBank/DDBJ whole genome shotgun (WGS) entry which is preliminary data.</text>
</comment>
<evidence type="ECO:0000313" key="3">
    <source>
        <dbReference type="EMBL" id="GAE87930.1"/>
    </source>
</evidence>
<accession>W4V3C4</accession>
<reference evidence="3" key="1">
    <citation type="journal article" date="2014" name="Genome Announc.">
        <title>Draft Genome Sequence of Clostridium straminisolvens Strain JCM 21531T, Isolated from a Cellulose-Degrading Bacterial Community.</title>
        <authorList>
            <person name="Yuki M."/>
            <person name="Oshima K."/>
            <person name="Suda W."/>
            <person name="Sakamoto M."/>
            <person name="Kitamura K."/>
            <person name="Iida T."/>
            <person name="Hattori M."/>
            <person name="Ohkuma M."/>
        </authorList>
    </citation>
    <scope>NUCLEOTIDE SEQUENCE [LARGE SCALE GENOMIC DNA]</scope>
    <source>
        <strain evidence="3">JCM 21531</strain>
    </source>
</reference>
<dbReference type="OrthoDB" id="1864213at2"/>
<feature type="compositionally biased region" description="Low complexity" evidence="1">
    <location>
        <begin position="43"/>
        <end position="56"/>
    </location>
</feature>
<dbReference type="InterPro" id="IPR035992">
    <property type="entry name" value="Ricin_B-like_lectins"/>
</dbReference>